<evidence type="ECO:0000256" key="5">
    <source>
        <dbReference type="ARBA" id="ARBA00023136"/>
    </source>
</evidence>
<dbReference type="SUPFAM" id="SSF56935">
    <property type="entry name" value="Porins"/>
    <property type="match status" value="1"/>
</dbReference>
<proteinExistence type="inferred from homology"/>
<evidence type="ECO:0000256" key="9">
    <source>
        <dbReference type="SAM" id="SignalP"/>
    </source>
</evidence>
<dbReference type="AlphaFoldDB" id="A0A1V2DQN1"/>
<evidence type="ECO:0000256" key="8">
    <source>
        <dbReference type="SAM" id="MobiDB-lite"/>
    </source>
</evidence>
<evidence type="ECO:0000313" key="10">
    <source>
        <dbReference type="EMBL" id="ONF42957.1"/>
    </source>
</evidence>
<keyword evidence="11" id="KW-1185">Reference proteome</keyword>
<evidence type="ECO:0000256" key="7">
    <source>
        <dbReference type="PROSITE-ProRule" id="PRU01360"/>
    </source>
</evidence>
<accession>A0A1V2DQN1</accession>
<dbReference type="InterPro" id="IPR036942">
    <property type="entry name" value="Beta-barrel_TonB_sf"/>
</dbReference>
<evidence type="ECO:0000256" key="6">
    <source>
        <dbReference type="ARBA" id="ARBA00023237"/>
    </source>
</evidence>
<comment type="similarity">
    <text evidence="7">Belongs to the TonB-dependent receptor family.</text>
</comment>
<name>A0A1V2DQN1_9GAMM</name>
<keyword evidence="4 7" id="KW-0812">Transmembrane</keyword>
<dbReference type="GO" id="GO:0009279">
    <property type="term" value="C:cell outer membrane"/>
    <property type="evidence" value="ECO:0007669"/>
    <property type="project" value="UniProtKB-SubCell"/>
</dbReference>
<dbReference type="InterPro" id="IPR039426">
    <property type="entry name" value="TonB-dep_rcpt-like"/>
</dbReference>
<protein>
    <recommendedName>
        <fullName evidence="12">TonB-dependent receptor plug domain-containing protein</fullName>
    </recommendedName>
</protein>
<organism evidence="10 11">
    <name type="scientific">Marinobacter lutaoensis</name>
    <dbReference type="NCBI Taxonomy" id="135739"/>
    <lineage>
        <taxon>Bacteria</taxon>
        <taxon>Pseudomonadati</taxon>
        <taxon>Pseudomonadota</taxon>
        <taxon>Gammaproteobacteria</taxon>
        <taxon>Pseudomonadales</taxon>
        <taxon>Marinobacteraceae</taxon>
        <taxon>Marinobacter</taxon>
    </lineage>
</organism>
<evidence type="ECO:0000256" key="3">
    <source>
        <dbReference type="ARBA" id="ARBA00022452"/>
    </source>
</evidence>
<evidence type="ECO:0000256" key="4">
    <source>
        <dbReference type="ARBA" id="ARBA00022692"/>
    </source>
</evidence>
<feature type="chain" id="PRO_5012279272" description="TonB-dependent receptor plug domain-containing protein" evidence="9">
    <location>
        <begin position="37"/>
        <end position="841"/>
    </location>
</feature>
<sequence length="841" mass="93469">MRPVAGRQRSHHPAPWRWPRKATLATVLVASSGASAETPTPSPEDAVSLPTLLITAPVQNPGGLDDTGAGETVFDQTYVEQFGQADGTLDGVLKLVPGLQFGEDSESVEGLTELRPQSVSISGGRFYENQFVLDGLSNSNRLDPASDGDGSGIHGVAGHEQSLFLDAGVIDRLAVYDANVPAAYGGFTGGVVDATTRRAGDEPEGRVRVSGTHAGWTRFHVLTRDWDPDTQTEPPEPPDSPDFKRYRASATYATPLADGLGLLASLSESYASTPELTLDQTRNRIQRNRNLLFKLSSDVGGAGTLDLTATWAPYESEGFIENVRDSDYTLSGGGYGLKAGYEHLGAHLEQSLDLGWTRSDSSREAPNGYFPWENTRSRQWGLEADVGLSREGGYGDLDMVEDATSLGYSLRTLPVAWGDVDLHHEAGVDARHSRSWFRRDDTLYVYDDAVINPDVQCRGYTTDCVQEEQYFSSRRVYQADDVTVALNEIGLYGETTVTWRRLTGTLGLRYDYNDFLRNHDLAWRSRARFDVFGDGRTQLMAGLNRYYGAPLLSYKLREARAPYYTEYRSTEQNIVTDWERAAGQGDYRYRFDGLKTPYSDEVALGLSQALFGGTLTLKLVRRDNRDEFSRTTTETQTDGYRYYLMNNEGSSDYRGISLGWNGVYGQTLVNIHGTWSETETRNADYDDPVDATASSEYVWYRGKRIKYGELEALREDYNRPLVIQVAVSHRFSEAWSGTVSGRYRGGYDAIVETSRTVDGELVDTGNGEVVRESLEVYEDERRRATLLFDASLEHRYPIGDTELVAGVEVRNLLNDRVYTVSDGDSGIEPGRQLWLTLGLDF</sequence>
<keyword evidence="2 7" id="KW-0813">Transport</keyword>
<keyword evidence="3 7" id="KW-1134">Transmembrane beta strand</keyword>
<comment type="subcellular location">
    <subcellularLocation>
        <location evidence="1 7">Cell outer membrane</location>
        <topology evidence="1 7">Multi-pass membrane protein</topology>
    </subcellularLocation>
</comment>
<feature type="region of interest" description="Disordered" evidence="8">
    <location>
        <begin position="225"/>
        <end position="244"/>
    </location>
</feature>
<dbReference type="OrthoDB" id="9766643at2"/>
<dbReference type="STRING" id="135739.BTO32_09650"/>
<feature type="signal peptide" evidence="9">
    <location>
        <begin position="1"/>
        <end position="36"/>
    </location>
</feature>
<evidence type="ECO:0000256" key="1">
    <source>
        <dbReference type="ARBA" id="ARBA00004571"/>
    </source>
</evidence>
<evidence type="ECO:0000313" key="11">
    <source>
        <dbReference type="Proteomes" id="UP000189339"/>
    </source>
</evidence>
<keyword evidence="6 7" id="KW-0998">Cell outer membrane</keyword>
<dbReference type="Proteomes" id="UP000189339">
    <property type="component" value="Unassembled WGS sequence"/>
</dbReference>
<keyword evidence="5 7" id="KW-0472">Membrane</keyword>
<dbReference type="Gene3D" id="2.40.170.20">
    <property type="entry name" value="TonB-dependent receptor, beta-barrel domain"/>
    <property type="match status" value="1"/>
</dbReference>
<reference evidence="10 11" key="1">
    <citation type="submission" date="2016-12" db="EMBL/GenBank/DDBJ databases">
        <title>Marinobacter lutaoensis whole genome sequencing.</title>
        <authorList>
            <person name="Verma A."/>
            <person name="Krishnamurthi S."/>
        </authorList>
    </citation>
    <scope>NUCLEOTIDE SEQUENCE [LARGE SCALE GENOMIC DNA]</scope>
    <source>
        <strain evidence="10 11">T5054</strain>
    </source>
</reference>
<gene>
    <name evidence="10" type="ORF">BTO32_09650</name>
</gene>
<dbReference type="PROSITE" id="PS52016">
    <property type="entry name" value="TONB_DEPENDENT_REC_3"/>
    <property type="match status" value="1"/>
</dbReference>
<dbReference type="RefSeq" id="WP_076724435.1">
    <property type="nucleotide sequence ID" value="NZ_MSCW01000007.1"/>
</dbReference>
<keyword evidence="9" id="KW-0732">Signal</keyword>
<dbReference type="EMBL" id="MSCW01000007">
    <property type="protein sequence ID" value="ONF42957.1"/>
    <property type="molecule type" value="Genomic_DNA"/>
</dbReference>
<evidence type="ECO:0000256" key="2">
    <source>
        <dbReference type="ARBA" id="ARBA00022448"/>
    </source>
</evidence>
<comment type="caution">
    <text evidence="10">The sequence shown here is derived from an EMBL/GenBank/DDBJ whole genome shotgun (WGS) entry which is preliminary data.</text>
</comment>
<evidence type="ECO:0008006" key="12">
    <source>
        <dbReference type="Google" id="ProtNLM"/>
    </source>
</evidence>